<proteinExistence type="predicted"/>
<dbReference type="AlphaFoldDB" id="A0A3S5CTH1"/>
<reference evidence="1" key="1">
    <citation type="submission" date="2018-11" db="EMBL/GenBank/DDBJ databases">
        <authorList>
            <consortium name="Pathogen Informatics"/>
        </authorList>
    </citation>
    <scope>NUCLEOTIDE SEQUENCE</scope>
</reference>
<organism evidence="1 2">
    <name type="scientific">Protopolystoma xenopodis</name>
    <dbReference type="NCBI Taxonomy" id="117903"/>
    <lineage>
        <taxon>Eukaryota</taxon>
        <taxon>Metazoa</taxon>
        <taxon>Spiralia</taxon>
        <taxon>Lophotrochozoa</taxon>
        <taxon>Platyhelminthes</taxon>
        <taxon>Monogenea</taxon>
        <taxon>Polyopisthocotylea</taxon>
        <taxon>Polystomatidea</taxon>
        <taxon>Polystomatidae</taxon>
        <taxon>Protopolystoma</taxon>
    </lineage>
</organism>
<comment type="caution">
    <text evidence="1">The sequence shown here is derived from an EMBL/GenBank/DDBJ whole genome shotgun (WGS) entry which is preliminary data.</text>
</comment>
<keyword evidence="2" id="KW-1185">Reference proteome</keyword>
<evidence type="ECO:0000313" key="2">
    <source>
        <dbReference type="Proteomes" id="UP000784294"/>
    </source>
</evidence>
<name>A0A3S5CTH1_9PLAT</name>
<dbReference type="OrthoDB" id="6268621at2759"/>
<protein>
    <submittedName>
        <fullName evidence="1">Uncharacterized protein</fullName>
    </submittedName>
</protein>
<dbReference type="EMBL" id="CAAALY010250077">
    <property type="protein sequence ID" value="VEL35540.1"/>
    <property type="molecule type" value="Genomic_DNA"/>
</dbReference>
<accession>A0A3S5CTH1</accession>
<sequence>MARLHESGRFLHSRVEAGEDAGTLQHFSKNQGFGQIDWTAVIFHEEQAAALHCPEALIDLAHYNLGLYIEGPLSSCPIPVGLTLF</sequence>
<evidence type="ECO:0000313" key="1">
    <source>
        <dbReference type="EMBL" id="VEL35540.1"/>
    </source>
</evidence>
<gene>
    <name evidence="1" type="ORF">PXEA_LOCUS28980</name>
</gene>
<dbReference type="Proteomes" id="UP000784294">
    <property type="component" value="Unassembled WGS sequence"/>
</dbReference>